<name>A0A395HAG7_9EURO</name>
<gene>
    <name evidence="1" type="ORF">BO80DRAFT_346503</name>
</gene>
<dbReference type="Proteomes" id="UP000249402">
    <property type="component" value="Unassembled WGS sequence"/>
</dbReference>
<sequence length="49" mass="5723">DIFINFIIYLPKSQGHNIILIIINRFTKIKYLILCNSITNVTKVAIIYI</sequence>
<proteinExistence type="predicted"/>
<reference evidence="1 2" key="1">
    <citation type="submission" date="2018-02" db="EMBL/GenBank/DDBJ databases">
        <title>The genomes of Aspergillus section Nigri reveals drivers in fungal speciation.</title>
        <authorList>
            <consortium name="DOE Joint Genome Institute"/>
            <person name="Vesth T.C."/>
            <person name="Nybo J."/>
            <person name="Theobald S."/>
            <person name="Brandl J."/>
            <person name="Frisvad J.C."/>
            <person name="Nielsen K.F."/>
            <person name="Lyhne E.K."/>
            <person name="Kogle M.E."/>
            <person name="Kuo A."/>
            <person name="Riley R."/>
            <person name="Clum A."/>
            <person name="Nolan M."/>
            <person name="Lipzen A."/>
            <person name="Salamov A."/>
            <person name="Henrissat B."/>
            <person name="Wiebenga A."/>
            <person name="De vries R.P."/>
            <person name="Grigoriev I.V."/>
            <person name="Mortensen U.H."/>
            <person name="Andersen M.R."/>
            <person name="Baker S.E."/>
        </authorList>
    </citation>
    <scope>NUCLEOTIDE SEQUENCE [LARGE SCALE GENOMIC DNA]</scope>
    <source>
        <strain evidence="1 2">CBS 121593</strain>
    </source>
</reference>
<evidence type="ECO:0000313" key="1">
    <source>
        <dbReference type="EMBL" id="RAL04907.1"/>
    </source>
</evidence>
<evidence type="ECO:0000313" key="2">
    <source>
        <dbReference type="Proteomes" id="UP000249402"/>
    </source>
</evidence>
<feature type="non-terminal residue" evidence="1">
    <location>
        <position position="1"/>
    </location>
</feature>
<dbReference type="GeneID" id="37220234"/>
<protein>
    <submittedName>
        <fullName evidence="1">Uncharacterized protein</fullName>
    </submittedName>
</protein>
<keyword evidence="2" id="KW-1185">Reference proteome</keyword>
<organism evidence="1 2">
    <name type="scientific">Aspergillus ibericus CBS 121593</name>
    <dbReference type="NCBI Taxonomy" id="1448316"/>
    <lineage>
        <taxon>Eukaryota</taxon>
        <taxon>Fungi</taxon>
        <taxon>Dikarya</taxon>
        <taxon>Ascomycota</taxon>
        <taxon>Pezizomycotina</taxon>
        <taxon>Eurotiomycetes</taxon>
        <taxon>Eurotiomycetidae</taxon>
        <taxon>Eurotiales</taxon>
        <taxon>Aspergillaceae</taxon>
        <taxon>Aspergillus</taxon>
        <taxon>Aspergillus subgen. Circumdati</taxon>
    </lineage>
</organism>
<dbReference type="RefSeq" id="XP_025579234.1">
    <property type="nucleotide sequence ID" value="XM_025715369.1"/>
</dbReference>
<accession>A0A395HAG7</accession>
<dbReference type="EMBL" id="KZ824422">
    <property type="protein sequence ID" value="RAL04907.1"/>
    <property type="molecule type" value="Genomic_DNA"/>
</dbReference>
<dbReference type="AlphaFoldDB" id="A0A395HAG7"/>
<dbReference type="VEuPathDB" id="FungiDB:BO80DRAFT_346503"/>
<dbReference type="OrthoDB" id="2273864at2759"/>